<evidence type="ECO:0000313" key="1">
    <source>
        <dbReference type="EMBL" id="MEY9257726.1"/>
    </source>
</evidence>
<dbReference type="Proteomes" id="UP001565435">
    <property type="component" value="Unassembled WGS sequence"/>
</dbReference>
<reference evidence="1 2" key="1">
    <citation type="submission" date="2024-07" db="EMBL/GenBank/DDBJ databases">
        <title>Mealworm larvae gut microbial communities from Newark, Delaware, USA.</title>
        <authorList>
            <person name="Blenner M."/>
        </authorList>
    </citation>
    <scope>NUCLEOTIDE SEQUENCE [LARGE SCALE GENOMIC DNA]</scope>
    <source>
        <strain evidence="1 2">UD i117</strain>
    </source>
</reference>
<comment type="caution">
    <text evidence="1">The sequence shown here is derived from an EMBL/GenBank/DDBJ whole genome shotgun (WGS) entry which is preliminary data.</text>
</comment>
<protein>
    <recommendedName>
        <fullName evidence="3">Antitoxin MazE</fullName>
    </recommendedName>
</protein>
<sequence length="51" mass="5601">MIRSPRSAVVDGNYAHGAAQREAIGLLALADDPATFDEFHDEPVWADDEPY</sequence>
<evidence type="ECO:0000313" key="2">
    <source>
        <dbReference type="Proteomes" id="UP001565435"/>
    </source>
</evidence>
<proteinExistence type="predicted"/>
<evidence type="ECO:0008006" key="3">
    <source>
        <dbReference type="Google" id="ProtNLM"/>
    </source>
</evidence>
<name>A0ABV4EHD0_BREEP</name>
<accession>A0ABV4EHD0</accession>
<dbReference type="RefSeq" id="WP_370035090.1">
    <property type="nucleotide sequence ID" value="NZ_JBGBYS010000003.1"/>
</dbReference>
<gene>
    <name evidence="1" type="ORF">ABH903_000736</name>
</gene>
<keyword evidence="2" id="KW-1185">Reference proteome</keyword>
<dbReference type="EMBL" id="JBGBYS010000003">
    <property type="protein sequence ID" value="MEY9257726.1"/>
    <property type="molecule type" value="Genomic_DNA"/>
</dbReference>
<organism evidence="1 2">
    <name type="scientific">Brevibacterium epidermidis</name>
    <dbReference type="NCBI Taxonomy" id="1698"/>
    <lineage>
        <taxon>Bacteria</taxon>
        <taxon>Bacillati</taxon>
        <taxon>Actinomycetota</taxon>
        <taxon>Actinomycetes</taxon>
        <taxon>Micrococcales</taxon>
        <taxon>Brevibacteriaceae</taxon>
        <taxon>Brevibacterium</taxon>
    </lineage>
</organism>